<protein>
    <submittedName>
        <fullName evidence="2">Uncharacterized protein</fullName>
    </submittedName>
</protein>
<dbReference type="AlphaFoldDB" id="A0A7C3WGQ7"/>
<sequence>MMETPQNYRKKQALICILVFVCIAVAFLTDRAVVAVGAILVACGLCYWAAKMQPEPPPELHHH</sequence>
<organism evidence="2">
    <name type="scientific">Desulfobacca acetoxidans</name>
    <dbReference type="NCBI Taxonomy" id="60893"/>
    <lineage>
        <taxon>Bacteria</taxon>
        <taxon>Pseudomonadati</taxon>
        <taxon>Thermodesulfobacteriota</taxon>
        <taxon>Desulfobaccia</taxon>
        <taxon>Desulfobaccales</taxon>
        <taxon>Desulfobaccaceae</taxon>
        <taxon>Desulfobacca</taxon>
    </lineage>
</organism>
<accession>A0A7C3WGQ7</accession>
<evidence type="ECO:0000256" key="1">
    <source>
        <dbReference type="SAM" id="Phobius"/>
    </source>
</evidence>
<keyword evidence="1" id="KW-1133">Transmembrane helix</keyword>
<keyword evidence="1" id="KW-0812">Transmembrane</keyword>
<name>A0A7C3WGQ7_9BACT</name>
<comment type="caution">
    <text evidence="2">The sequence shown here is derived from an EMBL/GenBank/DDBJ whole genome shotgun (WGS) entry which is preliminary data.</text>
</comment>
<gene>
    <name evidence="2" type="ORF">ENV62_02560</name>
</gene>
<proteinExistence type="predicted"/>
<evidence type="ECO:0000313" key="2">
    <source>
        <dbReference type="EMBL" id="HGB14108.1"/>
    </source>
</evidence>
<reference evidence="2" key="1">
    <citation type="journal article" date="2020" name="mSystems">
        <title>Genome- and Community-Level Interaction Insights into Carbon Utilization and Element Cycling Functions of Hydrothermarchaeota in Hydrothermal Sediment.</title>
        <authorList>
            <person name="Zhou Z."/>
            <person name="Liu Y."/>
            <person name="Xu W."/>
            <person name="Pan J."/>
            <person name="Luo Z.H."/>
            <person name="Li M."/>
        </authorList>
    </citation>
    <scope>NUCLEOTIDE SEQUENCE [LARGE SCALE GENOMIC DNA]</scope>
    <source>
        <strain evidence="2">SpSt-776</strain>
    </source>
</reference>
<keyword evidence="1" id="KW-0472">Membrane</keyword>
<feature type="transmembrane region" description="Helical" evidence="1">
    <location>
        <begin position="12"/>
        <end position="28"/>
    </location>
</feature>
<dbReference type="EMBL" id="DTHB01000021">
    <property type="protein sequence ID" value="HGB14108.1"/>
    <property type="molecule type" value="Genomic_DNA"/>
</dbReference>